<dbReference type="Proteomes" id="UP000236959">
    <property type="component" value="Unassembled WGS sequence"/>
</dbReference>
<proteinExistence type="predicted"/>
<protein>
    <submittedName>
        <fullName evidence="1">Uncharacterized protein</fullName>
    </submittedName>
</protein>
<name>A0A2S3UJN9_9HYPH</name>
<sequence>MLSNPASKSVVLAFRQIPQTIGAANLLAEQCDRQLLVADFDETSLEAAFRKAPTDGSVCIVAGPVSATKSWEGSNDGISLQQMGMLLRSCRCASENRPGTAFGIVTAPDSDRFHSHVHKGKSVLEALRTEAVLAIPRTGPTWSADDRPQIPVELGGPVSTLPTSALLCYLDDVKSRRFSTIIVEGHGRSYCVNEGQFCGGGEGGVADGESKFTCLDRLDCASSRHLRLPVDTFSAGLMILDACEAGSFVSPAVRMGFPPISVGALRQIEAVIATDVAVVRRNDDVKRIVECARRCRTLGDLVVAINRLRTRGNPRMPYHLLGDPEWPCPAYLSNTYASVQTEVDQREMSLSLSAPLKEALNAIHQQALAGGSVSQLLNCMSRALADVITRAETVAWPHGLWSVASVATDVVRTPCPSCGIPEQFVRSYKSFDGNRVFVDCGHCRLLFDYPAKSTTTLSISSACSNTFPVGESAEFVVTICAGSEGCVGVVAISSGAETGGPSIHPKIHEVALGLGQSKSLSITCILDDPHQTAQIYYLKVMAILNGQIHLTGAPVVVSHGSQQRSEA</sequence>
<reference evidence="1 2" key="1">
    <citation type="submission" date="2018-01" db="EMBL/GenBank/DDBJ databases">
        <title>Genomic Encyclopedia of Archaeal and Bacterial Type Strains, Phase II (KMG-II): from individual species to whole genera.</title>
        <authorList>
            <person name="Goeker M."/>
        </authorList>
    </citation>
    <scope>NUCLEOTIDE SEQUENCE [LARGE SCALE GENOMIC DNA]</scope>
    <source>
        <strain evidence="1 2">DSM 17023</strain>
    </source>
</reference>
<gene>
    <name evidence="1" type="ORF">CLV41_12126</name>
</gene>
<dbReference type="AlphaFoldDB" id="A0A2S3UJN9"/>
<accession>A0A2S3UJN9</accession>
<comment type="caution">
    <text evidence="1">The sequence shown here is derived from an EMBL/GenBank/DDBJ whole genome shotgun (WGS) entry which is preliminary data.</text>
</comment>
<keyword evidence="2" id="KW-1185">Reference proteome</keyword>
<dbReference type="EMBL" id="PPCN01000021">
    <property type="protein sequence ID" value="POF27800.1"/>
    <property type="molecule type" value="Genomic_DNA"/>
</dbReference>
<evidence type="ECO:0000313" key="2">
    <source>
        <dbReference type="Proteomes" id="UP000236959"/>
    </source>
</evidence>
<evidence type="ECO:0000313" key="1">
    <source>
        <dbReference type="EMBL" id="POF27800.1"/>
    </source>
</evidence>
<organism evidence="1 2">
    <name type="scientific">Roseibium marinum</name>
    <dbReference type="NCBI Taxonomy" id="281252"/>
    <lineage>
        <taxon>Bacteria</taxon>
        <taxon>Pseudomonadati</taxon>
        <taxon>Pseudomonadota</taxon>
        <taxon>Alphaproteobacteria</taxon>
        <taxon>Hyphomicrobiales</taxon>
        <taxon>Stappiaceae</taxon>
        <taxon>Roseibium</taxon>
    </lineage>
</organism>